<sequence>MLKAWRDLRAQGVFIPEYINDILNQPIFDNPFIIHNAKSFYFQNYVNVGLIKVCDLCYNILPGILPYEAILDSFYDEYDVNSKSVKNQFDVILKALPKEWIDKLKINSDFAENSIECQLVIDENSYDLSNLRSGVVYKFFTDNVFKDPTCISHWESNGFNVEWKQVWKSVSMKSSECIDNDFKIVHNIIWNNLKLYNINILDNPCCKLCNDLSDETLLHMIFKCTSIKPLLNMIQDMLEYFSQNTGFTYDQFKYWMIFGYPIRKENNNVFLILVFSIATISIIRRRTLYNKNGIIVNVCTLFKRMFINYIKNLKYYLQMKGFGHKFTLMFLSHPYVKLDGDNVYVNID</sequence>
<organism evidence="1 2">
    <name type="scientific">Lottia gigantea</name>
    <name type="common">Giant owl limpet</name>
    <dbReference type="NCBI Taxonomy" id="225164"/>
    <lineage>
        <taxon>Eukaryota</taxon>
        <taxon>Metazoa</taxon>
        <taxon>Spiralia</taxon>
        <taxon>Lophotrochozoa</taxon>
        <taxon>Mollusca</taxon>
        <taxon>Gastropoda</taxon>
        <taxon>Patellogastropoda</taxon>
        <taxon>Lottioidea</taxon>
        <taxon>Lottiidae</taxon>
        <taxon>Lottia</taxon>
    </lineage>
</organism>
<keyword evidence="2" id="KW-1185">Reference proteome</keyword>
<dbReference type="CTD" id="20243599"/>
<name>V4B7T8_LOTGI</name>
<dbReference type="HOGENOM" id="CLU_797622_0_0_1"/>
<dbReference type="OMA" id="LECEDIM"/>
<dbReference type="RefSeq" id="XP_009064603.1">
    <property type="nucleotide sequence ID" value="XM_009066355.1"/>
</dbReference>
<dbReference type="STRING" id="225164.V4B7T8"/>
<gene>
    <name evidence="1" type="ORF">LOTGIDRAFT_176104</name>
</gene>
<dbReference type="GeneID" id="20243599"/>
<dbReference type="Proteomes" id="UP000030746">
    <property type="component" value="Unassembled WGS sequence"/>
</dbReference>
<evidence type="ECO:0000313" key="2">
    <source>
        <dbReference type="Proteomes" id="UP000030746"/>
    </source>
</evidence>
<evidence type="ECO:0008006" key="3">
    <source>
        <dbReference type="Google" id="ProtNLM"/>
    </source>
</evidence>
<dbReference type="OrthoDB" id="10072093at2759"/>
<evidence type="ECO:0000313" key="1">
    <source>
        <dbReference type="EMBL" id="ESO84709.1"/>
    </source>
</evidence>
<dbReference type="EMBL" id="KB203436">
    <property type="protein sequence ID" value="ESO84709.1"/>
    <property type="molecule type" value="Genomic_DNA"/>
</dbReference>
<protein>
    <recommendedName>
        <fullName evidence="3">Reverse transcriptase zinc-binding domain-containing protein</fullName>
    </recommendedName>
</protein>
<dbReference type="AlphaFoldDB" id="V4B7T8"/>
<accession>V4B7T8</accession>
<reference evidence="1 2" key="1">
    <citation type="journal article" date="2013" name="Nature">
        <title>Insights into bilaterian evolution from three spiralian genomes.</title>
        <authorList>
            <person name="Simakov O."/>
            <person name="Marletaz F."/>
            <person name="Cho S.J."/>
            <person name="Edsinger-Gonzales E."/>
            <person name="Havlak P."/>
            <person name="Hellsten U."/>
            <person name="Kuo D.H."/>
            <person name="Larsson T."/>
            <person name="Lv J."/>
            <person name="Arendt D."/>
            <person name="Savage R."/>
            <person name="Osoegawa K."/>
            <person name="de Jong P."/>
            <person name="Grimwood J."/>
            <person name="Chapman J.A."/>
            <person name="Shapiro H."/>
            <person name="Aerts A."/>
            <person name="Otillar R.P."/>
            <person name="Terry A.Y."/>
            <person name="Boore J.L."/>
            <person name="Grigoriev I.V."/>
            <person name="Lindberg D.R."/>
            <person name="Seaver E.C."/>
            <person name="Weisblat D.A."/>
            <person name="Putnam N.H."/>
            <person name="Rokhsar D.S."/>
        </authorList>
    </citation>
    <scope>NUCLEOTIDE SEQUENCE [LARGE SCALE GENOMIC DNA]</scope>
</reference>
<dbReference type="KEGG" id="lgi:LOTGIDRAFT_176104"/>
<proteinExistence type="predicted"/>